<reference evidence="1 2" key="1">
    <citation type="submission" date="2024-06" db="EMBL/GenBank/DDBJ databases">
        <title>Flavobacterium spp. isolated from glacier.</title>
        <authorList>
            <person name="Han D."/>
        </authorList>
    </citation>
    <scope>NUCLEOTIDE SEQUENCE [LARGE SCALE GENOMIC DNA]</scope>
    <source>
        <strain evidence="1 2">ZS1P70</strain>
    </source>
</reference>
<protein>
    <recommendedName>
        <fullName evidence="3">Pyrroline-5-carboxylate reductase catalytic N-terminal domain-containing protein</fullName>
    </recommendedName>
</protein>
<dbReference type="Gene3D" id="3.40.50.720">
    <property type="entry name" value="NAD(P)-binding Rossmann-like Domain"/>
    <property type="match status" value="1"/>
</dbReference>
<evidence type="ECO:0008006" key="3">
    <source>
        <dbReference type="Google" id="ProtNLM"/>
    </source>
</evidence>
<keyword evidence="2" id="KW-1185">Reference proteome</keyword>
<name>A0ABW6I6D9_9FLAO</name>
<dbReference type="Proteomes" id="UP001600107">
    <property type="component" value="Unassembled WGS sequence"/>
</dbReference>
<sequence length="167" mass="18375">MPSIRTFAIIGVSETKSLFLAKQIAKTNQVLLFDLNAATLLEVQTQILLENPEANVEMMICPTNASWEADVIILSNYAATDTNLAEKVRKVATGKVVLVLVNEMNPVIFENPADKFQLLFPFSKVIQSIESTDDLKESLFLKGNDADALKTILTLFAGIGFKTNILI</sequence>
<gene>
    <name evidence="1" type="ORF">ACFX5F_11560</name>
</gene>
<organism evidence="1 2">
    <name type="scientific">Flavobacterium zhoui</name>
    <dbReference type="NCBI Taxonomy" id="3230414"/>
    <lineage>
        <taxon>Bacteria</taxon>
        <taxon>Pseudomonadati</taxon>
        <taxon>Bacteroidota</taxon>
        <taxon>Flavobacteriia</taxon>
        <taxon>Flavobacteriales</taxon>
        <taxon>Flavobacteriaceae</taxon>
        <taxon>Flavobacterium</taxon>
    </lineage>
</organism>
<proteinExistence type="predicted"/>
<evidence type="ECO:0000313" key="1">
    <source>
        <dbReference type="EMBL" id="MFE3871855.1"/>
    </source>
</evidence>
<comment type="caution">
    <text evidence="1">The sequence shown here is derived from an EMBL/GenBank/DDBJ whole genome shotgun (WGS) entry which is preliminary data.</text>
</comment>
<accession>A0ABW6I6D9</accession>
<dbReference type="EMBL" id="JBHZPY010000009">
    <property type="protein sequence ID" value="MFE3871855.1"/>
    <property type="molecule type" value="Genomic_DNA"/>
</dbReference>
<evidence type="ECO:0000313" key="2">
    <source>
        <dbReference type="Proteomes" id="UP001600107"/>
    </source>
</evidence>
<dbReference type="RefSeq" id="WP_379852185.1">
    <property type="nucleotide sequence ID" value="NZ_JBHZPY010000009.1"/>
</dbReference>